<feature type="signal peptide" evidence="1">
    <location>
        <begin position="1"/>
        <end position="20"/>
    </location>
</feature>
<evidence type="ECO:0008006" key="4">
    <source>
        <dbReference type="Google" id="ProtNLM"/>
    </source>
</evidence>
<name>A0A501XNV4_9SPHN</name>
<evidence type="ECO:0000313" key="3">
    <source>
        <dbReference type="Proteomes" id="UP000319897"/>
    </source>
</evidence>
<dbReference type="EMBL" id="VFSU01000019">
    <property type="protein sequence ID" value="TPE62149.1"/>
    <property type="molecule type" value="Genomic_DNA"/>
</dbReference>
<dbReference type="AlphaFoldDB" id="A0A501XNV4"/>
<gene>
    <name evidence="2" type="ORF">FJQ54_06320</name>
</gene>
<keyword evidence="1" id="KW-0732">Signal</keyword>
<sequence length="252" mass="26540">MRTACVASLILGLISAPAAASDGGWEFNVAPYLWGAGIDGRLAHPALPQDVSVEVPFSDIWKNLDIGGMVAFEARKGRVGLLLDGLYVKTSNDATIPQLGLPVSLGATTFTGMAAGQYRIVEDGIGSLDLLAGARYWSMDTRISYDLPAAVPLPPGVPHAYDHSEKAQWVDGMVGAKAVVHLSRRISMNAHGMLGAGGSRFSSDAMLALGFGLGSSTSLLLGYRHLDADYRDGGLQLKTRMHGPAAGMSIRF</sequence>
<dbReference type="RefSeq" id="WP_140927574.1">
    <property type="nucleotide sequence ID" value="NZ_VFSU01000019.1"/>
</dbReference>
<evidence type="ECO:0000313" key="2">
    <source>
        <dbReference type="EMBL" id="TPE62149.1"/>
    </source>
</evidence>
<organism evidence="2 3">
    <name type="scientific">Sandaracinobacter neustonicus</name>
    <dbReference type="NCBI Taxonomy" id="1715348"/>
    <lineage>
        <taxon>Bacteria</taxon>
        <taxon>Pseudomonadati</taxon>
        <taxon>Pseudomonadota</taxon>
        <taxon>Alphaproteobacteria</taxon>
        <taxon>Sphingomonadales</taxon>
        <taxon>Sphingosinicellaceae</taxon>
        <taxon>Sandaracinobacter</taxon>
    </lineage>
</organism>
<keyword evidence="3" id="KW-1185">Reference proteome</keyword>
<reference evidence="2 3" key="1">
    <citation type="submission" date="2019-06" db="EMBL/GenBank/DDBJ databases">
        <authorList>
            <person name="Lee I."/>
            <person name="Jang G.I."/>
            <person name="Hwang C.Y."/>
        </authorList>
    </citation>
    <scope>NUCLEOTIDE SEQUENCE [LARGE SCALE GENOMIC DNA]</scope>
    <source>
        <strain evidence="2 3">PAMC 28131</strain>
    </source>
</reference>
<feature type="chain" id="PRO_5021304832" description="Outer membrane protein beta-barrel domain-containing protein" evidence="1">
    <location>
        <begin position="21"/>
        <end position="252"/>
    </location>
</feature>
<accession>A0A501XNV4</accession>
<evidence type="ECO:0000256" key="1">
    <source>
        <dbReference type="SAM" id="SignalP"/>
    </source>
</evidence>
<comment type="caution">
    <text evidence="2">The sequence shown here is derived from an EMBL/GenBank/DDBJ whole genome shotgun (WGS) entry which is preliminary data.</text>
</comment>
<dbReference type="OrthoDB" id="6555107at2"/>
<proteinExistence type="predicted"/>
<dbReference type="Proteomes" id="UP000319897">
    <property type="component" value="Unassembled WGS sequence"/>
</dbReference>
<protein>
    <recommendedName>
        <fullName evidence="4">Outer membrane protein beta-barrel domain-containing protein</fullName>
    </recommendedName>
</protein>